<evidence type="ECO:0000313" key="3">
    <source>
        <dbReference type="Proteomes" id="UP000286806"/>
    </source>
</evidence>
<dbReference type="GO" id="GO:0006950">
    <property type="term" value="P:response to stress"/>
    <property type="evidence" value="ECO:0007669"/>
    <property type="project" value="TreeGrafter"/>
</dbReference>
<dbReference type="InterPro" id="IPR036390">
    <property type="entry name" value="WH_DNA-bd_sf"/>
</dbReference>
<comment type="caution">
    <text evidence="2">The sequence shown here is derived from an EMBL/GenBank/DDBJ whole genome shotgun (WGS) entry which is preliminary data.</text>
</comment>
<name>A0A401JA42_9PROT</name>
<dbReference type="SMART" id="SM00347">
    <property type="entry name" value="HTH_MARR"/>
    <property type="match status" value="1"/>
</dbReference>
<gene>
    <name evidence="2" type="ORF">SFMTTN_0298</name>
</gene>
<reference evidence="2 3" key="1">
    <citation type="journal article" date="2019" name="Front. Microbiol.">
        <title>Genomes of Neutrophilic Sulfur-Oxidizing Chemolithoautotrophs Representing 9 Proteobacterial Species From 8 Genera.</title>
        <authorList>
            <person name="Watanabe T."/>
            <person name="Kojima H."/>
            <person name="Umezawa K."/>
            <person name="Hori C."/>
            <person name="Takasuka T.E."/>
            <person name="Kato Y."/>
            <person name="Fukui M."/>
        </authorList>
    </citation>
    <scope>NUCLEOTIDE SEQUENCE [LARGE SCALE GENOMIC DNA]</scope>
    <source>
        <strain evidence="2 3">TTN</strain>
    </source>
</reference>
<proteinExistence type="predicted"/>
<dbReference type="RefSeq" id="WP_189836229.1">
    <property type="nucleotide sequence ID" value="NZ_BGOW01000002.1"/>
</dbReference>
<dbReference type="SUPFAM" id="SSF46785">
    <property type="entry name" value="Winged helix' DNA-binding domain"/>
    <property type="match status" value="1"/>
</dbReference>
<evidence type="ECO:0000259" key="1">
    <source>
        <dbReference type="PROSITE" id="PS50995"/>
    </source>
</evidence>
<keyword evidence="3" id="KW-1185">Reference proteome</keyword>
<dbReference type="Pfam" id="PF01047">
    <property type="entry name" value="MarR"/>
    <property type="match status" value="1"/>
</dbReference>
<evidence type="ECO:0000313" key="2">
    <source>
        <dbReference type="EMBL" id="GBL44501.1"/>
    </source>
</evidence>
<dbReference type="InterPro" id="IPR000835">
    <property type="entry name" value="HTH_MarR-typ"/>
</dbReference>
<dbReference type="EMBL" id="BGOW01000002">
    <property type="protein sequence ID" value="GBL44501.1"/>
    <property type="molecule type" value="Genomic_DNA"/>
</dbReference>
<sequence length="115" mass="12315">MTQHYEASFRGTGLRATQFTLLATLAQTGPLPLSALATMLGLERTTLTRNLGPLEKKGYVSSVADDDQRVRRIAITKKGEAAALAALDAWKQAQSTVGEVLDRAGIQDLNVSRCG</sequence>
<dbReference type="Proteomes" id="UP000286806">
    <property type="component" value="Unassembled WGS sequence"/>
</dbReference>
<feature type="domain" description="HTH marR-type" evidence="1">
    <location>
        <begin position="1"/>
        <end position="115"/>
    </location>
</feature>
<dbReference type="AlphaFoldDB" id="A0A401JA42"/>
<dbReference type="PANTHER" id="PTHR33164:SF105">
    <property type="entry name" value="TRANSCRIPTIONAL REPRESSOR PROTEIN-RELATED"/>
    <property type="match status" value="1"/>
</dbReference>
<dbReference type="PROSITE" id="PS50995">
    <property type="entry name" value="HTH_MARR_2"/>
    <property type="match status" value="1"/>
</dbReference>
<organism evidence="2 3">
    <name type="scientific">Sulfuriferula multivorans</name>
    <dbReference type="NCBI Taxonomy" id="1559896"/>
    <lineage>
        <taxon>Bacteria</taxon>
        <taxon>Pseudomonadati</taxon>
        <taxon>Pseudomonadota</taxon>
        <taxon>Betaproteobacteria</taxon>
        <taxon>Nitrosomonadales</taxon>
        <taxon>Sulfuricellaceae</taxon>
        <taxon>Sulfuriferula</taxon>
    </lineage>
</organism>
<dbReference type="PANTHER" id="PTHR33164">
    <property type="entry name" value="TRANSCRIPTIONAL REGULATOR, MARR FAMILY"/>
    <property type="match status" value="1"/>
</dbReference>
<dbReference type="Gene3D" id="1.10.10.10">
    <property type="entry name" value="Winged helix-like DNA-binding domain superfamily/Winged helix DNA-binding domain"/>
    <property type="match status" value="1"/>
</dbReference>
<dbReference type="InterPro" id="IPR039422">
    <property type="entry name" value="MarR/SlyA-like"/>
</dbReference>
<accession>A0A401JA42</accession>
<protein>
    <submittedName>
        <fullName evidence="2">Transcriptional regulator, MarR family</fullName>
    </submittedName>
</protein>
<dbReference type="GO" id="GO:0003700">
    <property type="term" value="F:DNA-binding transcription factor activity"/>
    <property type="evidence" value="ECO:0007669"/>
    <property type="project" value="InterPro"/>
</dbReference>
<dbReference type="InterPro" id="IPR036388">
    <property type="entry name" value="WH-like_DNA-bd_sf"/>
</dbReference>